<dbReference type="GO" id="GO:0003684">
    <property type="term" value="F:damaged DNA binding"/>
    <property type="evidence" value="ECO:0007669"/>
    <property type="project" value="InterPro"/>
</dbReference>
<dbReference type="InterPro" id="IPR041166">
    <property type="entry name" value="Rubredoxin_2"/>
</dbReference>
<evidence type="ECO:0000256" key="1">
    <source>
        <dbReference type="ARBA" id="ARBA00022723"/>
    </source>
</evidence>
<dbReference type="GO" id="GO:0000725">
    <property type="term" value="P:recombinational repair"/>
    <property type="evidence" value="ECO:0007669"/>
    <property type="project" value="TreeGrafter"/>
</dbReference>
<evidence type="ECO:0000256" key="8">
    <source>
        <dbReference type="ARBA" id="ARBA00023016"/>
    </source>
</evidence>
<protein>
    <recommendedName>
        <fullName evidence="11 12">DNA repair protein RadA</fullName>
    </recommendedName>
</protein>
<dbReference type="InterPro" id="IPR003593">
    <property type="entry name" value="AAA+_ATPase"/>
</dbReference>
<dbReference type="Gene3D" id="3.40.50.300">
    <property type="entry name" value="P-loop containing nucleotide triphosphate hydrolases"/>
    <property type="match status" value="1"/>
</dbReference>
<keyword evidence="15" id="KW-1185">Reference proteome</keyword>
<dbReference type="GO" id="GO:0005524">
    <property type="term" value="F:ATP binding"/>
    <property type="evidence" value="ECO:0007669"/>
    <property type="project" value="UniProtKB-UniRule"/>
</dbReference>
<dbReference type="GO" id="GO:0016787">
    <property type="term" value="F:hydrolase activity"/>
    <property type="evidence" value="ECO:0007669"/>
    <property type="project" value="UniProtKB-KW"/>
</dbReference>
<keyword evidence="2 12" id="KW-0547">Nucleotide-binding</keyword>
<dbReference type="EMBL" id="QGGI01000012">
    <property type="protein sequence ID" value="PWJ90562.1"/>
    <property type="molecule type" value="Genomic_DNA"/>
</dbReference>
<dbReference type="Proteomes" id="UP000245921">
    <property type="component" value="Unassembled WGS sequence"/>
</dbReference>
<dbReference type="GO" id="GO:0008270">
    <property type="term" value="F:zinc ion binding"/>
    <property type="evidence" value="ECO:0007669"/>
    <property type="project" value="UniProtKB-KW"/>
</dbReference>
<reference evidence="14 15" key="1">
    <citation type="submission" date="2018-05" db="EMBL/GenBank/DDBJ databases">
        <title>Genomic Encyclopedia of Type Strains, Phase IV (KMG-IV): sequencing the most valuable type-strain genomes for metagenomic binning, comparative biology and taxonomic classification.</title>
        <authorList>
            <person name="Goeker M."/>
        </authorList>
    </citation>
    <scope>NUCLEOTIDE SEQUENCE [LARGE SCALE GENOMIC DNA]</scope>
    <source>
        <strain evidence="14 15">DSM 24906</strain>
    </source>
</reference>
<evidence type="ECO:0000256" key="10">
    <source>
        <dbReference type="ARBA" id="ARBA00023204"/>
    </source>
</evidence>
<evidence type="ECO:0000256" key="4">
    <source>
        <dbReference type="ARBA" id="ARBA00022771"/>
    </source>
</evidence>
<evidence type="ECO:0000256" key="7">
    <source>
        <dbReference type="ARBA" id="ARBA00022840"/>
    </source>
</evidence>
<evidence type="ECO:0000256" key="9">
    <source>
        <dbReference type="ARBA" id="ARBA00023125"/>
    </source>
</evidence>
<dbReference type="InterPro" id="IPR020568">
    <property type="entry name" value="Ribosomal_Su5_D2-typ_SF"/>
</dbReference>
<dbReference type="InterPro" id="IPR014774">
    <property type="entry name" value="KaiC-like_dom"/>
</dbReference>
<evidence type="ECO:0000313" key="15">
    <source>
        <dbReference type="Proteomes" id="UP000245921"/>
    </source>
</evidence>
<comment type="caution">
    <text evidence="14">The sequence shown here is derived from an EMBL/GenBank/DDBJ whole genome shotgun (WGS) entry which is preliminary data.</text>
</comment>
<keyword evidence="10 12" id="KW-0234">DNA repair</keyword>
<dbReference type="Gene3D" id="3.30.230.10">
    <property type="match status" value="1"/>
</dbReference>
<dbReference type="Pfam" id="PF18073">
    <property type="entry name" value="Zn_ribbon_LapB"/>
    <property type="match status" value="1"/>
</dbReference>
<evidence type="ECO:0000256" key="6">
    <source>
        <dbReference type="ARBA" id="ARBA00022833"/>
    </source>
</evidence>
<dbReference type="Pfam" id="PF13541">
    <property type="entry name" value="ChlI"/>
    <property type="match status" value="1"/>
</dbReference>
<evidence type="ECO:0000256" key="3">
    <source>
        <dbReference type="ARBA" id="ARBA00022763"/>
    </source>
</evidence>
<evidence type="ECO:0000256" key="12">
    <source>
        <dbReference type="RuleBase" id="RU003555"/>
    </source>
</evidence>
<keyword evidence="9 12" id="KW-0238">DNA-binding</keyword>
<dbReference type="RefSeq" id="WP_109605140.1">
    <property type="nucleotide sequence ID" value="NZ_JAMHJO010000001.1"/>
</dbReference>
<dbReference type="Pfam" id="PF06745">
    <property type="entry name" value="ATPase"/>
    <property type="match status" value="2"/>
</dbReference>
<keyword evidence="1 12" id="KW-0479">Metal-binding</keyword>
<dbReference type="InterPro" id="IPR020588">
    <property type="entry name" value="RecA_ATP-bd"/>
</dbReference>
<dbReference type="PANTHER" id="PTHR32472:SF10">
    <property type="entry name" value="DNA REPAIR PROTEIN RADA-LIKE PROTEIN"/>
    <property type="match status" value="1"/>
</dbReference>
<organism evidence="14 15">
    <name type="scientific">Oceanotoga teriensis</name>
    <dbReference type="NCBI Taxonomy" id="515440"/>
    <lineage>
        <taxon>Bacteria</taxon>
        <taxon>Thermotogati</taxon>
        <taxon>Thermotogota</taxon>
        <taxon>Thermotogae</taxon>
        <taxon>Petrotogales</taxon>
        <taxon>Petrotogaceae</taxon>
        <taxon>Oceanotoga</taxon>
    </lineage>
</organism>
<dbReference type="SMART" id="SM00382">
    <property type="entry name" value="AAA"/>
    <property type="match status" value="1"/>
</dbReference>
<dbReference type="InterPro" id="IPR004504">
    <property type="entry name" value="DNA_repair_RadA"/>
</dbReference>
<name>A0AA45C604_9BACT</name>
<evidence type="ECO:0000313" key="14">
    <source>
        <dbReference type="EMBL" id="PWJ90562.1"/>
    </source>
</evidence>
<dbReference type="PROSITE" id="PS50162">
    <property type="entry name" value="RECA_2"/>
    <property type="match status" value="1"/>
</dbReference>
<dbReference type="NCBIfam" id="TIGR00416">
    <property type="entry name" value="sms"/>
    <property type="match status" value="1"/>
</dbReference>
<evidence type="ECO:0000256" key="2">
    <source>
        <dbReference type="ARBA" id="ARBA00022741"/>
    </source>
</evidence>
<gene>
    <name evidence="14" type="ORF">C7380_11230</name>
</gene>
<dbReference type="PANTHER" id="PTHR32472">
    <property type="entry name" value="DNA REPAIR PROTEIN RADA"/>
    <property type="match status" value="1"/>
</dbReference>
<keyword evidence="3 12" id="KW-0227">DNA damage</keyword>
<accession>A0AA45C604</accession>
<dbReference type="GO" id="GO:0005829">
    <property type="term" value="C:cytosol"/>
    <property type="evidence" value="ECO:0007669"/>
    <property type="project" value="TreeGrafter"/>
</dbReference>
<keyword evidence="4 12" id="KW-0863">Zinc-finger</keyword>
<dbReference type="SUPFAM" id="SSF54211">
    <property type="entry name" value="Ribosomal protein S5 domain 2-like"/>
    <property type="match status" value="1"/>
</dbReference>
<dbReference type="SUPFAM" id="SSF52540">
    <property type="entry name" value="P-loop containing nucleoside triphosphate hydrolases"/>
    <property type="match status" value="1"/>
</dbReference>
<evidence type="ECO:0000259" key="13">
    <source>
        <dbReference type="PROSITE" id="PS50162"/>
    </source>
</evidence>
<keyword evidence="6 12" id="KW-0862">Zinc</keyword>
<keyword evidence="8" id="KW-0346">Stress response</keyword>
<dbReference type="GO" id="GO:0140664">
    <property type="term" value="F:ATP-dependent DNA damage sensor activity"/>
    <property type="evidence" value="ECO:0007669"/>
    <property type="project" value="InterPro"/>
</dbReference>
<dbReference type="AlphaFoldDB" id="A0AA45C604"/>
<dbReference type="InterPro" id="IPR014721">
    <property type="entry name" value="Ribsml_uS5_D2-typ_fold_subgr"/>
</dbReference>
<sequence length="445" mass="49122">MKTKKYFVCNECGFESDKWFAKCPSCNSISSAVEFTADIDFKKNKKTSKTTSEITYLDEEVSIPVRIKTSIKEFNDSINGGFVKGGIYLISGEPGIGKSTLISQISKDIDGFVLYATGEESKTQVIQRYKRLNIENKNIGLIFENDIDSIINTISKSTKKPSVVFIDSIQTMKSDEFDSIAGSILQVRECSKKITNFAKNNDITIVLIGHVNKEGAVAGPKILEHIVDCVIQFDLEKTSGLRMVRITKNRYGPTDEIILLEMTSKGLIPIENMNEFFLNDYSNESGNTLTIIKEGNKLIPIEIQALVSKPVYGTPRRITSGVPLDRVLMISAVLSKKLKMPIESKDIFVSTSGGFKINDSAIDLAIANSLVSSLLETPPLGPTIAIGEIGLDGKIRSVSSIEKRIEISKRLGMENILIPEKNSKKVKSCTPIKNINELVKLFKGV</sequence>
<keyword evidence="7 12" id="KW-0067">ATP-binding</keyword>
<comment type="similarity">
    <text evidence="12">Belongs to the RecA family. RadA subfamily.</text>
</comment>
<feature type="domain" description="RecA family profile 1" evidence="13">
    <location>
        <begin position="63"/>
        <end position="211"/>
    </location>
</feature>
<dbReference type="InterPro" id="IPR027417">
    <property type="entry name" value="P-loop_NTPase"/>
</dbReference>
<keyword evidence="5" id="KW-0378">Hydrolase</keyword>
<evidence type="ECO:0000256" key="5">
    <source>
        <dbReference type="ARBA" id="ARBA00022801"/>
    </source>
</evidence>
<evidence type="ECO:0000256" key="11">
    <source>
        <dbReference type="NCBIfam" id="TIGR00416"/>
    </source>
</evidence>
<proteinExistence type="inferred from homology"/>
<comment type="function">
    <text evidence="12">DNA-dependent ATPase involved in processing of recombination intermediates, plays a role in repairing DNA breaks. Stimulates the branch migration of RecA-mediated strand transfer reactions, allowing the 3' invading strand to extend heteroduplex DNA faster. Binds ssDNA in the presence of ADP but not other nucleotides, has ATPase activity that is stimulated by ssDNA and various branched DNA structures, but inhibited by SSB. Does not have RecA's homology-searching function.</text>
</comment>
<dbReference type="PRINTS" id="PR01874">
    <property type="entry name" value="DNAREPAIRADA"/>
</dbReference>